<evidence type="ECO:0000256" key="1">
    <source>
        <dbReference type="SAM" id="Phobius"/>
    </source>
</evidence>
<evidence type="ECO:0000313" key="3">
    <source>
        <dbReference type="Proteomes" id="UP000245764"/>
    </source>
</evidence>
<evidence type="ECO:0000313" key="2">
    <source>
        <dbReference type="EMBL" id="SMR62348.1"/>
    </source>
</evidence>
<keyword evidence="1" id="KW-1133">Transmembrane helix</keyword>
<accession>A0A2H1H985</accession>
<sequence length="141" mass="15151">MARAKTSPEAIARRAKVEQDLVSNSMTRGAWVLAVLMRVSTTVPAGFAYAITTNILPNGLCILMPQLLDNPTSHGFWPTLPPLIIILLIYAAVSSAQSAFVLWAFRPSYGLRFCFHLAPTLARNTTTDSGEGSRSPGMSAG</sequence>
<proteinExistence type="predicted"/>
<name>A0A2H1H985_ZYMTR</name>
<feature type="transmembrane region" description="Helical" evidence="1">
    <location>
        <begin position="80"/>
        <end position="105"/>
    </location>
</feature>
<gene>
    <name evidence="2" type="ORF">ZT1E4_G11662</name>
</gene>
<dbReference type="Proteomes" id="UP000245764">
    <property type="component" value="Chromosome 15"/>
</dbReference>
<dbReference type="AlphaFoldDB" id="A0A2H1H985"/>
<keyword evidence="1" id="KW-0472">Membrane</keyword>
<keyword evidence="1" id="KW-0812">Transmembrane</keyword>
<protein>
    <submittedName>
        <fullName evidence="2">Uncharacterized protein</fullName>
    </submittedName>
</protein>
<reference evidence="3" key="1">
    <citation type="submission" date="2017-05" db="EMBL/GenBank/DDBJ databases">
        <authorList>
            <person name="Song R."/>
            <person name="Chenine A.L."/>
            <person name="Ruprecht R.M."/>
        </authorList>
    </citation>
    <scope>NUCLEOTIDE SEQUENCE [LARGE SCALE GENOMIC DNA]</scope>
</reference>
<dbReference type="EMBL" id="LT854267">
    <property type="protein sequence ID" value="SMR62348.1"/>
    <property type="molecule type" value="Genomic_DNA"/>
</dbReference>
<feature type="transmembrane region" description="Helical" evidence="1">
    <location>
        <begin position="47"/>
        <end position="68"/>
    </location>
</feature>
<organism evidence="2 3">
    <name type="scientific">Zymoseptoria tritici ST99CH_1E4</name>
    <dbReference type="NCBI Taxonomy" id="1276532"/>
    <lineage>
        <taxon>Eukaryota</taxon>
        <taxon>Fungi</taxon>
        <taxon>Dikarya</taxon>
        <taxon>Ascomycota</taxon>
        <taxon>Pezizomycotina</taxon>
        <taxon>Dothideomycetes</taxon>
        <taxon>Dothideomycetidae</taxon>
        <taxon>Mycosphaerellales</taxon>
        <taxon>Mycosphaerellaceae</taxon>
        <taxon>Zymoseptoria</taxon>
    </lineage>
</organism>